<reference evidence="3 4" key="1">
    <citation type="journal article" date="2009" name="Nature">
        <title>Evolution of pathogenicity and sexual reproduction in eight Candida genomes.</title>
        <authorList>
            <person name="Butler G."/>
            <person name="Rasmussen M.D."/>
            <person name="Lin M.F."/>
            <person name="Santos M.A."/>
            <person name="Sakthikumar S."/>
            <person name="Munro C.A."/>
            <person name="Rheinbay E."/>
            <person name="Grabherr M."/>
            <person name="Forche A."/>
            <person name="Reedy J.L."/>
            <person name="Agrafioti I."/>
            <person name="Arnaud M.B."/>
            <person name="Bates S."/>
            <person name="Brown A.J."/>
            <person name="Brunke S."/>
            <person name="Costanzo M.C."/>
            <person name="Fitzpatrick D.A."/>
            <person name="de Groot P.W."/>
            <person name="Harris D."/>
            <person name="Hoyer L.L."/>
            <person name="Hube B."/>
            <person name="Klis F.M."/>
            <person name="Kodira C."/>
            <person name="Lennard N."/>
            <person name="Logue M.E."/>
            <person name="Martin R."/>
            <person name="Neiman A.M."/>
            <person name="Nikolaou E."/>
            <person name="Quail M.A."/>
            <person name="Quinn J."/>
            <person name="Santos M.C."/>
            <person name="Schmitzberger F.F."/>
            <person name="Sherlock G."/>
            <person name="Shah P."/>
            <person name="Silverstein K.A."/>
            <person name="Skrzypek M.S."/>
            <person name="Soll D."/>
            <person name="Staggs R."/>
            <person name="Stansfield I."/>
            <person name="Stumpf M.P."/>
            <person name="Sudbery P.E."/>
            <person name="Srikantha T."/>
            <person name="Zeng Q."/>
            <person name="Berman J."/>
            <person name="Berriman M."/>
            <person name="Heitman J."/>
            <person name="Gow N.A."/>
            <person name="Lorenz M.C."/>
            <person name="Birren B.W."/>
            <person name="Kellis M."/>
            <person name="Cuomo C.A."/>
        </authorList>
    </citation>
    <scope>NUCLEOTIDE SEQUENCE [LARGE SCALE GENOMIC DNA]</scope>
    <source>
        <strain evidence="4">ATCC MYA-3404 / T1</strain>
    </source>
</reference>
<dbReference type="EMBL" id="GG692399">
    <property type="protein sequence ID" value="EER32375.1"/>
    <property type="molecule type" value="Genomic_DNA"/>
</dbReference>
<proteinExistence type="predicted"/>
<dbReference type="eggNOG" id="ENOG502RA3J">
    <property type="taxonomic scope" value="Eukaryota"/>
</dbReference>
<dbReference type="Proteomes" id="UP000002037">
    <property type="component" value="Unassembled WGS sequence"/>
</dbReference>
<protein>
    <submittedName>
        <fullName evidence="3">Uncharacterized protein</fullName>
    </submittedName>
</protein>
<sequence>MILHFPIHVTFIYFWYLLSQYSYAAVVPFRDSIELVFTPEDVKKTTDYVFWKVPEVKKNFKTTVKQKMLNMLLNKDLQDINPNPPFVYENEIDDEGDRLFAEQEHNDQILGQAQQNRLADSFQTVEIDIKKPYGLVHSVLKGPPPTGKKKAKITVHNPNVNSNKVEIAKMKVNKEMEEVVAGLPELSNEELQKFQNEHMGYSRPTKIKNDKHDFGEKFKKLPAIPNSNVQSIDAKQNEDYEDDEEEDEEEKEDDYDNVEENIKGSKTGFGNKHVAKGKTKKKSKDPFYDD</sequence>
<dbReference type="KEGG" id="ctp:CTRG_04046"/>
<dbReference type="GeneID" id="8297024"/>
<dbReference type="OrthoDB" id="4026337at2759"/>
<evidence type="ECO:0000256" key="1">
    <source>
        <dbReference type="SAM" id="MobiDB-lite"/>
    </source>
</evidence>
<evidence type="ECO:0000313" key="3">
    <source>
        <dbReference type="EMBL" id="EER32375.1"/>
    </source>
</evidence>
<name>C5MCU5_CANTT</name>
<feature type="signal peptide" evidence="2">
    <location>
        <begin position="1"/>
        <end position="24"/>
    </location>
</feature>
<keyword evidence="4" id="KW-1185">Reference proteome</keyword>
<dbReference type="RefSeq" id="XP_002549749.1">
    <property type="nucleotide sequence ID" value="XM_002549703.1"/>
</dbReference>
<organism evidence="3 4">
    <name type="scientific">Candida tropicalis (strain ATCC MYA-3404 / T1)</name>
    <name type="common">Yeast</name>
    <dbReference type="NCBI Taxonomy" id="294747"/>
    <lineage>
        <taxon>Eukaryota</taxon>
        <taxon>Fungi</taxon>
        <taxon>Dikarya</taxon>
        <taxon>Ascomycota</taxon>
        <taxon>Saccharomycotina</taxon>
        <taxon>Pichiomycetes</taxon>
        <taxon>Debaryomycetaceae</taxon>
        <taxon>Candida/Lodderomyces clade</taxon>
        <taxon>Candida</taxon>
    </lineage>
</organism>
<evidence type="ECO:0000313" key="4">
    <source>
        <dbReference type="Proteomes" id="UP000002037"/>
    </source>
</evidence>
<feature type="compositionally biased region" description="Acidic residues" evidence="1">
    <location>
        <begin position="239"/>
        <end position="259"/>
    </location>
</feature>
<gene>
    <name evidence="3" type="ORF">CTRG_04046</name>
</gene>
<dbReference type="AlphaFoldDB" id="C5MCU5"/>
<keyword evidence="2" id="KW-0732">Signal</keyword>
<dbReference type="HOGENOM" id="CLU_083655_0_0_1"/>
<feature type="region of interest" description="Disordered" evidence="1">
    <location>
        <begin position="219"/>
        <end position="290"/>
    </location>
</feature>
<accession>C5MCU5</accession>
<feature type="compositionally biased region" description="Basic residues" evidence="1">
    <location>
        <begin position="273"/>
        <end position="283"/>
    </location>
</feature>
<dbReference type="VEuPathDB" id="FungiDB:CTRG_04046"/>
<evidence type="ECO:0000256" key="2">
    <source>
        <dbReference type="SAM" id="SignalP"/>
    </source>
</evidence>
<feature type="chain" id="PRO_5005668339" evidence="2">
    <location>
        <begin position="25"/>
        <end position="290"/>
    </location>
</feature>
<feature type="compositionally biased region" description="Polar residues" evidence="1">
    <location>
        <begin position="225"/>
        <end position="234"/>
    </location>
</feature>